<evidence type="ECO:0000256" key="10">
    <source>
        <dbReference type="SAM" id="Phobius"/>
    </source>
</evidence>
<evidence type="ECO:0000256" key="9">
    <source>
        <dbReference type="SAM" id="MobiDB-lite"/>
    </source>
</evidence>
<dbReference type="InterPro" id="IPR002401">
    <property type="entry name" value="Cyt_P450_E_grp-I"/>
</dbReference>
<sequence length="544" mass="61869">MPADVARACVRQHEKEGRGQKRGQNQAQEDMEPNIPIILLTVVVFFMFAVKIQSNRLKTFQANLPPGPPKLPIIGSIHHFLMARSQPFRALHELSQKYGHVMHLKLCEVHVVVVSSTDGAKEIMKTQDVRFANRYTTTSFDILSYHCNDIVVAPYGDQWRQLRKLCVTKLLNKSRVQSFWKIREQEVAHFIKRIGSMREETINLSMMITKLSSNIIMKEAFGYSCGYSDLQDYLVQLDNAIRLTSDLTFADLFPSSRLMKWVGSNEKKIEKYHAKIHQLIETIIQGRRESTDSCNQEENKNCDFLSVLMMLQKEGGGSLPLTTEIISAVIFDIFAAGSETSSTTLVWAMSELVRHPKVMMDTQSELRQYLKGKTIITDKDIEGLHCVKQIIKETLRLHAPLPVLLPRLCQEPSEIFGYHVPKGAAVIINAWAISRDPNYWTNPLEFQPARFAKRDVEFQGNNFEFIPFGAGRRICPAITLASSNMEIILASLMFYFDWKVPHGVDISKMDMSEASGLTARRKMSLELHAIPHDVYSANQTTALC</sequence>
<dbReference type="SUPFAM" id="SSF48264">
    <property type="entry name" value="Cytochrome P450"/>
    <property type="match status" value="1"/>
</dbReference>
<evidence type="ECO:0000256" key="4">
    <source>
        <dbReference type="ARBA" id="ARBA00023002"/>
    </source>
</evidence>
<reference evidence="11 12" key="2">
    <citation type="submission" date="2024-10" db="EMBL/GenBank/DDBJ databases">
        <authorList>
            <person name="Ryan C."/>
        </authorList>
    </citation>
    <scope>NUCLEOTIDE SEQUENCE [LARGE SCALE GENOMIC DNA]</scope>
</reference>
<protein>
    <recommendedName>
        <fullName evidence="13">Cytochrome P450</fullName>
    </recommendedName>
</protein>
<organism evidence="11 12">
    <name type="scientific">Urochloa decumbens</name>
    <dbReference type="NCBI Taxonomy" id="240449"/>
    <lineage>
        <taxon>Eukaryota</taxon>
        <taxon>Viridiplantae</taxon>
        <taxon>Streptophyta</taxon>
        <taxon>Embryophyta</taxon>
        <taxon>Tracheophyta</taxon>
        <taxon>Spermatophyta</taxon>
        <taxon>Magnoliopsida</taxon>
        <taxon>Liliopsida</taxon>
        <taxon>Poales</taxon>
        <taxon>Poaceae</taxon>
        <taxon>PACMAD clade</taxon>
        <taxon>Panicoideae</taxon>
        <taxon>Panicodae</taxon>
        <taxon>Paniceae</taxon>
        <taxon>Melinidinae</taxon>
        <taxon>Urochloa</taxon>
    </lineage>
</organism>
<dbReference type="AlphaFoldDB" id="A0ABC8VZQ7"/>
<evidence type="ECO:0000256" key="8">
    <source>
        <dbReference type="RuleBase" id="RU000461"/>
    </source>
</evidence>
<evidence type="ECO:0000256" key="2">
    <source>
        <dbReference type="ARBA" id="ARBA00022617"/>
    </source>
</evidence>
<keyword evidence="6 8" id="KW-0503">Monooxygenase</keyword>
<dbReference type="GO" id="GO:0004497">
    <property type="term" value="F:monooxygenase activity"/>
    <property type="evidence" value="ECO:0007669"/>
    <property type="project" value="UniProtKB-KW"/>
</dbReference>
<dbReference type="FunFam" id="1.10.630.10:FF:000043">
    <property type="entry name" value="Cytochrome P450 99A2"/>
    <property type="match status" value="1"/>
</dbReference>
<dbReference type="Proteomes" id="UP001497457">
    <property type="component" value="Chromosome 11b"/>
</dbReference>
<dbReference type="PANTHER" id="PTHR47955:SF8">
    <property type="entry name" value="CYTOCHROME P450 71D11-LIKE"/>
    <property type="match status" value="1"/>
</dbReference>
<reference evidence="12" key="1">
    <citation type="submission" date="2024-06" db="EMBL/GenBank/DDBJ databases">
        <authorList>
            <person name="Ryan C."/>
        </authorList>
    </citation>
    <scope>NUCLEOTIDE SEQUENCE [LARGE SCALE GENOMIC DNA]</scope>
</reference>
<evidence type="ECO:0000313" key="12">
    <source>
        <dbReference type="Proteomes" id="UP001497457"/>
    </source>
</evidence>
<dbReference type="CDD" id="cd11072">
    <property type="entry name" value="CYP71-like"/>
    <property type="match status" value="1"/>
</dbReference>
<accession>A0ABC8VZQ7</accession>
<keyword evidence="10" id="KW-0472">Membrane</keyword>
<keyword evidence="4 8" id="KW-0560">Oxidoreductase</keyword>
<dbReference type="InterPro" id="IPR017972">
    <property type="entry name" value="Cyt_P450_CS"/>
</dbReference>
<comment type="similarity">
    <text evidence="1 8">Belongs to the cytochrome P450 family.</text>
</comment>
<name>A0ABC8VZQ7_9POAL</name>
<dbReference type="InterPro" id="IPR036396">
    <property type="entry name" value="Cyt_P450_sf"/>
</dbReference>
<keyword evidence="2 7" id="KW-0349">Heme</keyword>
<feature type="region of interest" description="Disordered" evidence="9">
    <location>
        <begin position="1"/>
        <end position="28"/>
    </location>
</feature>
<evidence type="ECO:0000256" key="1">
    <source>
        <dbReference type="ARBA" id="ARBA00010617"/>
    </source>
</evidence>
<evidence type="ECO:0000256" key="5">
    <source>
        <dbReference type="ARBA" id="ARBA00023004"/>
    </source>
</evidence>
<comment type="cofactor">
    <cofactor evidence="7">
        <name>heme</name>
        <dbReference type="ChEBI" id="CHEBI:30413"/>
    </cofactor>
</comment>
<proteinExistence type="inferred from homology"/>
<dbReference type="PRINTS" id="PR00463">
    <property type="entry name" value="EP450I"/>
</dbReference>
<keyword evidence="12" id="KW-1185">Reference proteome</keyword>
<dbReference type="GO" id="GO:0046872">
    <property type="term" value="F:metal ion binding"/>
    <property type="evidence" value="ECO:0007669"/>
    <property type="project" value="UniProtKB-KW"/>
</dbReference>
<feature type="transmembrane region" description="Helical" evidence="10">
    <location>
        <begin position="35"/>
        <end position="52"/>
    </location>
</feature>
<evidence type="ECO:0008006" key="13">
    <source>
        <dbReference type="Google" id="ProtNLM"/>
    </source>
</evidence>
<dbReference type="PRINTS" id="PR00385">
    <property type="entry name" value="P450"/>
</dbReference>
<evidence type="ECO:0000313" key="11">
    <source>
        <dbReference type="EMBL" id="CAL4900122.1"/>
    </source>
</evidence>
<dbReference type="Pfam" id="PF00067">
    <property type="entry name" value="p450"/>
    <property type="match status" value="1"/>
</dbReference>
<keyword evidence="3 7" id="KW-0479">Metal-binding</keyword>
<dbReference type="PROSITE" id="PS00086">
    <property type="entry name" value="CYTOCHROME_P450"/>
    <property type="match status" value="1"/>
</dbReference>
<gene>
    <name evidence="11" type="ORF">URODEC1_LOCUS8508</name>
</gene>
<evidence type="ECO:0000256" key="6">
    <source>
        <dbReference type="ARBA" id="ARBA00023033"/>
    </source>
</evidence>
<dbReference type="EMBL" id="OZ075121">
    <property type="protein sequence ID" value="CAL4900122.1"/>
    <property type="molecule type" value="Genomic_DNA"/>
</dbReference>
<dbReference type="Gene3D" id="1.10.630.10">
    <property type="entry name" value="Cytochrome P450"/>
    <property type="match status" value="1"/>
</dbReference>
<keyword evidence="10" id="KW-1133">Transmembrane helix</keyword>
<evidence type="ECO:0000256" key="7">
    <source>
        <dbReference type="PIRSR" id="PIRSR602401-1"/>
    </source>
</evidence>
<keyword evidence="10" id="KW-0812">Transmembrane</keyword>
<feature type="binding site" description="axial binding residue" evidence="7">
    <location>
        <position position="475"/>
    </location>
    <ligand>
        <name>heme</name>
        <dbReference type="ChEBI" id="CHEBI:30413"/>
    </ligand>
    <ligandPart>
        <name>Fe</name>
        <dbReference type="ChEBI" id="CHEBI:18248"/>
    </ligandPart>
</feature>
<dbReference type="PANTHER" id="PTHR47955">
    <property type="entry name" value="CYTOCHROME P450 FAMILY 71 PROTEIN"/>
    <property type="match status" value="1"/>
</dbReference>
<evidence type="ECO:0000256" key="3">
    <source>
        <dbReference type="ARBA" id="ARBA00022723"/>
    </source>
</evidence>
<dbReference type="InterPro" id="IPR001128">
    <property type="entry name" value="Cyt_P450"/>
</dbReference>
<keyword evidence="5 7" id="KW-0408">Iron</keyword>